<dbReference type="SMART" id="SM00345">
    <property type="entry name" value="HTH_GNTR"/>
    <property type="match status" value="1"/>
</dbReference>
<gene>
    <name evidence="5" type="ORF">EV667_2032</name>
</gene>
<dbReference type="InterPro" id="IPR036390">
    <property type="entry name" value="WH_DNA-bd_sf"/>
</dbReference>
<dbReference type="InterPro" id="IPR008920">
    <property type="entry name" value="TF_FadR/GntR_C"/>
</dbReference>
<feature type="domain" description="HTH gntR-type" evidence="4">
    <location>
        <begin position="8"/>
        <end position="75"/>
    </location>
</feature>
<dbReference type="Pfam" id="PF00392">
    <property type="entry name" value="GntR"/>
    <property type="match status" value="1"/>
</dbReference>
<organism evidence="5 6">
    <name type="scientific">Ancylobacter aquaticus</name>
    <dbReference type="NCBI Taxonomy" id="100"/>
    <lineage>
        <taxon>Bacteria</taxon>
        <taxon>Pseudomonadati</taxon>
        <taxon>Pseudomonadota</taxon>
        <taxon>Alphaproteobacteria</taxon>
        <taxon>Hyphomicrobiales</taxon>
        <taxon>Xanthobacteraceae</taxon>
        <taxon>Ancylobacter</taxon>
    </lineage>
</organism>
<keyword evidence="3" id="KW-0804">Transcription</keyword>
<dbReference type="InterPro" id="IPR036388">
    <property type="entry name" value="WH-like_DNA-bd_sf"/>
</dbReference>
<comment type="caution">
    <text evidence="5">The sequence shown here is derived from an EMBL/GenBank/DDBJ whole genome shotgun (WGS) entry which is preliminary data.</text>
</comment>
<dbReference type="Gene3D" id="1.20.120.530">
    <property type="entry name" value="GntR ligand-binding domain-like"/>
    <property type="match status" value="1"/>
</dbReference>
<dbReference type="SMART" id="SM00895">
    <property type="entry name" value="FCD"/>
    <property type="match status" value="1"/>
</dbReference>
<evidence type="ECO:0000259" key="4">
    <source>
        <dbReference type="PROSITE" id="PS50949"/>
    </source>
</evidence>
<dbReference type="PANTHER" id="PTHR43537:SF24">
    <property type="entry name" value="GLUCONATE OPERON TRANSCRIPTIONAL REPRESSOR"/>
    <property type="match status" value="1"/>
</dbReference>
<keyword evidence="1" id="KW-0805">Transcription regulation</keyword>
<reference evidence="5 6" key="1">
    <citation type="submission" date="2019-03" db="EMBL/GenBank/DDBJ databases">
        <title>Genomic Encyclopedia of Type Strains, Phase IV (KMG-IV): sequencing the most valuable type-strain genomes for metagenomic binning, comparative biology and taxonomic classification.</title>
        <authorList>
            <person name="Goeker M."/>
        </authorList>
    </citation>
    <scope>NUCLEOTIDE SEQUENCE [LARGE SCALE GENOMIC DNA]</scope>
    <source>
        <strain evidence="5 6">DSM 101</strain>
    </source>
</reference>
<dbReference type="Proteomes" id="UP000295030">
    <property type="component" value="Unassembled WGS sequence"/>
</dbReference>
<dbReference type="PROSITE" id="PS50949">
    <property type="entry name" value="HTH_GNTR"/>
    <property type="match status" value="1"/>
</dbReference>
<dbReference type="CDD" id="cd07377">
    <property type="entry name" value="WHTH_GntR"/>
    <property type="match status" value="1"/>
</dbReference>
<dbReference type="GO" id="GO:0003677">
    <property type="term" value="F:DNA binding"/>
    <property type="evidence" value="ECO:0007669"/>
    <property type="project" value="UniProtKB-KW"/>
</dbReference>
<keyword evidence="6" id="KW-1185">Reference proteome</keyword>
<proteinExistence type="predicted"/>
<keyword evidence="2" id="KW-0238">DNA-binding</keyword>
<protein>
    <submittedName>
        <fullName evidence="5">GntR family transcriptional regulator</fullName>
    </submittedName>
</protein>
<sequence length="222" mass="24045">MSESMEHVTMSARVERAIRRDIVSGIIVPGERLRVAQLSTRYGVSHIPVREALRQLEGDRLVVIDPHKGAILREVTPKFVRDMHDTRAALETLLVRNAAGRITPTDADGLDSLAAAYEHAAGSGRAAAMVEANLTLHRRIAVLADNPVAADIMDQGWELVVGIRQRYGFGPSRIAAIIAQHRRLVDAIRSGDATAAAGVALEHCLDARDDLLARMEEAVIGA</sequence>
<evidence type="ECO:0000313" key="6">
    <source>
        <dbReference type="Proteomes" id="UP000295030"/>
    </source>
</evidence>
<dbReference type="RefSeq" id="WP_131835227.1">
    <property type="nucleotide sequence ID" value="NZ_SMFY01000002.1"/>
</dbReference>
<dbReference type="GO" id="GO:0003700">
    <property type="term" value="F:DNA-binding transcription factor activity"/>
    <property type="evidence" value="ECO:0007669"/>
    <property type="project" value="InterPro"/>
</dbReference>
<accession>A0A4V2PJD3</accession>
<name>A0A4V2PJD3_ANCAQ</name>
<evidence type="ECO:0000313" key="5">
    <source>
        <dbReference type="EMBL" id="TCK28036.1"/>
    </source>
</evidence>
<dbReference type="AlphaFoldDB" id="A0A4V2PJD3"/>
<dbReference type="SUPFAM" id="SSF48008">
    <property type="entry name" value="GntR ligand-binding domain-like"/>
    <property type="match status" value="1"/>
</dbReference>
<dbReference type="PANTHER" id="PTHR43537">
    <property type="entry name" value="TRANSCRIPTIONAL REGULATOR, GNTR FAMILY"/>
    <property type="match status" value="1"/>
</dbReference>
<dbReference type="EMBL" id="SMFY01000002">
    <property type="protein sequence ID" value="TCK28036.1"/>
    <property type="molecule type" value="Genomic_DNA"/>
</dbReference>
<dbReference type="OrthoDB" id="9810548at2"/>
<dbReference type="SUPFAM" id="SSF46785">
    <property type="entry name" value="Winged helix' DNA-binding domain"/>
    <property type="match status" value="1"/>
</dbReference>
<dbReference type="Pfam" id="PF07729">
    <property type="entry name" value="FCD"/>
    <property type="match status" value="1"/>
</dbReference>
<dbReference type="InterPro" id="IPR000524">
    <property type="entry name" value="Tscrpt_reg_HTH_GntR"/>
</dbReference>
<evidence type="ECO:0000256" key="2">
    <source>
        <dbReference type="ARBA" id="ARBA00023125"/>
    </source>
</evidence>
<dbReference type="Gene3D" id="1.10.10.10">
    <property type="entry name" value="Winged helix-like DNA-binding domain superfamily/Winged helix DNA-binding domain"/>
    <property type="match status" value="1"/>
</dbReference>
<dbReference type="InterPro" id="IPR011711">
    <property type="entry name" value="GntR_C"/>
</dbReference>
<evidence type="ECO:0000256" key="1">
    <source>
        <dbReference type="ARBA" id="ARBA00023015"/>
    </source>
</evidence>
<evidence type="ECO:0000256" key="3">
    <source>
        <dbReference type="ARBA" id="ARBA00023163"/>
    </source>
</evidence>